<evidence type="ECO:0000256" key="4">
    <source>
        <dbReference type="ARBA" id="ARBA00022679"/>
    </source>
</evidence>
<dbReference type="InterPro" id="IPR003613">
    <property type="entry name" value="Ubox_domain"/>
</dbReference>
<gene>
    <name evidence="9" type="ORF">FRX31_014772</name>
</gene>
<dbReference type="Pfam" id="PF25598">
    <property type="entry name" value="ARM_PUB"/>
    <property type="match status" value="1"/>
</dbReference>
<dbReference type="EC" id="2.3.2.27" evidence="3"/>
<dbReference type="FunFam" id="1.25.10.10:FF:000082">
    <property type="entry name" value="RING-type E3 ubiquitin transferase"/>
    <property type="match status" value="1"/>
</dbReference>
<keyword evidence="10" id="KW-1185">Reference proteome</keyword>
<dbReference type="OrthoDB" id="7537227at2759"/>
<reference evidence="9 10" key="1">
    <citation type="submission" date="2020-06" db="EMBL/GenBank/DDBJ databases">
        <title>Transcriptomic and genomic resources for Thalictrum thalictroides and T. hernandezii: Facilitating candidate gene discovery in an emerging model plant lineage.</title>
        <authorList>
            <person name="Arias T."/>
            <person name="Riano-Pachon D.M."/>
            <person name="Di Stilio V.S."/>
        </authorList>
    </citation>
    <scope>NUCLEOTIDE SEQUENCE [LARGE SCALE GENOMIC DNA]</scope>
    <source>
        <strain evidence="10">cv. WT478/WT964</strain>
        <tissue evidence="9">Leaves</tissue>
    </source>
</reference>
<keyword evidence="6" id="KW-0833">Ubl conjugation pathway</keyword>
<keyword evidence="5" id="KW-0677">Repeat</keyword>
<evidence type="ECO:0000256" key="2">
    <source>
        <dbReference type="ARBA" id="ARBA00004906"/>
    </source>
</evidence>
<dbReference type="PROSITE" id="PS50176">
    <property type="entry name" value="ARM_REPEAT"/>
    <property type="match status" value="3"/>
</dbReference>
<dbReference type="InterPro" id="IPR057314">
    <property type="entry name" value="PUB2-4-like_N"/>
</dbReference>
<dbReference type="UniPathway" id="UPA00143"/>
<dbReference type="InterPro" id="IPR011989">
    <property type="entry name" value="ARM-like"/>
</dbReference>
<dbReference type="InterPro" id="IPR013083">
    <property type="entry name" value="Znf_RING/FYVE/PHD"/>
</dbReference>
<dbReference type="Pfam" id="PF04564">
    <property type="entry name" value="U-box"/>
    <property type="match status" value="1"/>
</dbReference>
<name>A0A7J6WGU3_THATH</name>
<keyword evidence="4" id="KW-0808">Transferase</keyword>
<evidence type="ECO:0000313" key="9">
    <source>
        <dbReference type="EMBL" id="KAF5195635.1"/>
    </source>
</evidence>
<dbReference type="Proteomes" id="UP000554482">
    <property type="component" value="Unassembled WGS sequence"/>
</dbReference>
<evidence type="ECO:0000256" key="6">
    <source>
        <dbReference type="ARBA" id="ARBA00022786"/>
    </source>
</evidence>
<protein>
    <recommendedName>
        <fullName evidence="3">RING-type E3 ubiquitin transferase</fullName>
        <ecNumber evidence="3">2.3.2.27</ecNumber>
    </recommendedName>
</protein>
<feature type="repeat" description="ARM" evidence="7">
    <location>
        <begin position="618"/>
        <end position="660"/>
    </location>
</feature>
<dbReference type="EMBL" id="JABWDY010017035">
    <property type="protein sequence ID" value="KAF5195635.1"/>
    <property type="molecule type" value="Genomic_DNA"/>
</dbReference>
<evidence type="ECO:0000313" key="10">
    <source>
        <dbReference type="Proteomes" id="UP000554482"/>
    </source>
</evidence>
<evidence type="ECO:0000256" key="3">
    <source>
        <dbReference type="ARBA" id="ARBA00012483"/>
    </source>
</evidence>
<sequence length="781" mass="85961">MDTKAVRCLINSVSRFIHLVACQTVKMVPIQKDYRNMVDLLKLLKPVLDEVIDSGILVDEMLVKEIEDLDVVINEARDFLEKWNPKMSKIHSVLQSEQLAVKIQSFSIDICHILCIMLQSCSLTSQLVSVKHCLQELQCSDQERISDLIKSALRDQSDTPTPHDEIVIKIIESLGLTSNQELLMESLALEKEKARAQLKELDLIDQILDLIEHIRNYMAKLEHFGAINGLPIPPYFRCPLSLGLMLDPVIVASGQTYERAFIQKWLDHGVTVCPKTRQSLVHANLIPNYTVKALIANWCEDNKIRRCDTVDGKNISTMPLARHVYPQDYTRAESFPCSFNSNNSTPRLSLEAGNMSQKVEDSSKYNEDSNTNNTMAIRKCDQSSPGQSYIHSRSESASSAISSIDYLPPAFASGLTEVSDLSSKRGNVSDLFGEVTSNCSISSPSKSGFSPWVSGKKHHSSKTITTVVDTGSSHRRSLSLPFSDSGFDDLTSSSHVEKLVEDLKSKRNDRQTTAAEELRLLAKHNMDNRIIIAHCGAIPPLVSLLYSAENLTQEHAVTALLNLSINENNKIVIAEAGAIEPLIYVLKSGNTVAKENAAASLFSLSVLEEYKIRIGRSAAVKALVDLLGSGTLRGKKDAATALFNLSIYHENKARIVQAGAVKYLIDLMDPDTGMIDKCVALLANLSTIPEGRLVITREGGIPLLVEVVEMGSQRGKENAASILLQLCFNSQKFCTLVLQEGAVPPLVALSQSGTPRAKEKAQQILSHFRNQREGGAGKANS</sequence>
<dbReference type="PANTHER" id="PTHR23315">
    <property type="entry name" value="U BOX DOMAIN-CONTAINING"/>
    <property type="match status" value="1"/>
</dbReference>
<feature type="repeat" description="ARM" evidence="7">
    <location>
        <begin position="536"/>
        <end position="578"/>
    </location>
</feature>
<dbReference type="SMART" id="SM00504">
    <property type="entry name" value="Ubox"/>
    <property type="match status" value="1"/>
</dbReference>
<comment type="pathway">
    <text evidence="2">Protein modification; protein ubiquitination.</text>
</comment>
<evidence type="ECO:0000256" key="1">
    <source>
        <dbReference type="ARBA" id="ARBA00000900"/>
    </source>
</evidence>
<dbReference type="SUPFAM" id="SSF48371">
    <property type="entry name" value="ARM repeat"/>
    <property type="match status" value="1"/>
</dbReference>
<feature type="domain" description="U-box" evidence="8">
    <location>
        <begin position="231"/>
        <end position="305"/>
    </location>
</feature>
<dbReference type="InterPro" id="IPR000225">
    <property type="entry name" value="Armadillo"/>
</dbReference>
<dbReference type="Pfam" id="PF25240">
    <property type="entry name" value="PUB2_N"/>
    <property type="match status" value="1"/>
</dbReference>
<evidence type="ECO:0000256" key="7">
    <source>
        <dbReference type="PROSITE-ProRule" id="PRU00259"/>
    </source>
</evidence>
<comment type="catalytic activity">
    <reaction evidence="1">
        <text>S-ubiquitinyl-[E2 ubiquitin-conjugating enzyme]-L-cysteine + [acceptor protein]-L-lysine = [E2 ubiquitin-conjugating enzyme]-L-cysteine + N(6)-ubiquitinyl-[acceptor protein]-L-lysine.</text>
        <dbReference type="EC" id="2.3.2.27"/>
    </reaction>
</comment>
<dbReference type="InterPro" id="IPR016024">
    <property type="entry name" value="ARM-type_fold"/>
</dbReference>
<dbReference type="CDD" id="cd16664">
    <property type="entry name" value="RING-Ubox_PUB"/>
    <property type="match status" value="1"/>
</dbReference>
<evidence type="ECO:0000256" key="5">
    <source>
        <dbReference type="ARBA" id="ARBA00022737"/>
    </source>
</evidence>
<dbReference type="Gene3D" id="1.25.10.10">
    <property type="entry name" value="Leucine-rich Repeat Variant"/>
    <property type="match status" value="1"/>
</dbReference>
<dbReference type="GO" id="GO:0016567">
    <property type="term" value="P:protein ubiquitination"/>
    <property type="evidence" value="ECO:0007669"/>
    <property type="project" value="UniProtKB-UniPathway"/>
</dbReference>
<feature type="repeat" description="ARM" evidence="7">
    <location>
        <begin position="659"/>
        <end position="700"/>
    </location>
</feature>
<dbReference type="InterPro" id="IPR058678">
    <property type="entry name" value="ARM_PUB"/>
</dbReference>
<dbReference type="InterPro" id="IPR045210">
    <property type="entry name" value="RING-Ubox_PUB"/>
</dbReference>
<dbReference type="PROSITE" id="PS51698">
    <property type="entry name" value="U_BOX"/>
    <property type="match status" value="1"/>
</dbReference>
<dbReference type="SUPFAM" id="SSF57850">
    <property type="entry name" value="RING/U-box"/>
    <property type="match status" value="1"/>
</dbReference>
<dbReference type="PANTHER" id="PTHR23315:SF278">
    <property type="entry name" value="U-BOX DOMAIN-CONTAINING PROTEIN 3"/>
    <property type="match status" value="1"/>
</dbReference>
<comment type="caution">
    <text evidence="9">The sequence shown here is derived from an EMBL/GenBank/DDBJ whole genome shotgun (WGS) entry which is preliminary data.</text>
</comment>
<dbReference type="GO" id="GO:0061630">
    <property type="term" value="F:ubiquitin protein ligase activity"/>
    <property type="evidence" value="ECO:0007669"/>
    <property type="project" value="UniProtKB-EC"/>
</dbReference>
<dbReference type="SMART" id="SM00185">
    <property type="entry name" value="ARM"/>
    <property type="match status" value="5"/>
</dbReference>
<proteinExistence type="predicted"/>
<dbReference type="AlphaFoldDB" id="A0A7J6WGU3"/>
<accession>A0A7J6WGU3</accession>
<organism evidence="9 10">
    <name type="scientific">Thalictrum thalictroides</name>
    <name type="common">Rue-anemone</name>
    <name type="synonym">Anemone thalictroides</name>
    <dbReference type="NCBI Taxonomy" id="46969"/>
    <lineage>
        <taxon>Eukaryota</taxon>
        <taxon>Viridiplantae</taxon>
        <taxon>Streptophyta</taxon>
        <taxon>Embryophyta</taxon>
        <taxon>Tracheophyta</taxon>
        <taxon>Spermatophyta</taxon>
        <taxon>Magnoliopsida</taxon>
        <taxon>Ranunculales</taxon>
        <taxon>Ranunculaceae</taxon>
        <taxon>Thalictroideae</taxon>
        <taxon>Thalictrum</taxon>
    </lineage>
</organism>
<evidence type="ECO:0000259" key="8">
    <source>
        <dbReference type="PROSITE" id="PS51698"/>
    </source>
</evidence>
<dbReference type="Gene3D" id="3.30.40.10">
    <property type="entry name" value="Zinc/RING finger domain, C3HC4 (zinc finger)"/>
    <property type="match status" value="1"/>
</dbReference>